<dbReference type="PANTHER" id="PTHR24198:SF191">
    <property type="entry name" value="RABANKYRIN-5-LIKE"/>
    <property type="match status" value="1"/>
</dbReference>
<evidence type="ECO:0000256" key="2">
    <source>
        <dbReference type="ARBA" id="ARBA00023043"/>
    </source>
</evidence>
<keyword evidence="2 3" id="KW-0040">ANK repeat</keyword>
<name>A0A1B5L3G9_USTVR</name>
<dbReference type="PANTHER" id="PTHR24198">
    <property type="entry name" value="ANKYRIN REPEAT AND PROTEIN KINASE DOMAIN-CONTAINING PROTEIN"/>
    <property type="match status" value="1"/>
</dbReference>
<dbReference type="InterPro" id="IPR036770">
    <property type="entry name" value="Ankyrin_rpt-contain_sf"/>
</dbReference>
<keyword evidence="1" id="KW-0677">Repeat</keyword>
<gene>
    <name evidence="4" type="ORF">UVI_02056260</name>
</gene>
<dbReference type="EMBL" id="BBTG02000047">
    <property type="protein sequence ID" value="GAO17964.1"/>
    <property type="molecule type" value="Genomic_DNA"/>
</dbReference>
<organism evidence="4 5">
    <name type="scientific">Ustilaginoidea virens</name>
    <name type="common">Rice false smut fungus</name>
    <name type="synonym">Villosiclava virens</name>
    <dbReference type="NCBI Taxonomy" id="1159556"/>
    <lineage>
        <taxon>Eukaryota</taxon>
        <taxon>Fungi</taxon>
        <taxon>Dikarya</taxon>
        <taxon>Ascomycota</taxon>
        <taxon>Pezizomycotina</taxon>
        <taxon>Sordariomycetes</taxon>
        <taxon>Hypocreomycetidae</taxon>
        <taxon>Hypocreales</taxon>
        <taxon>Clavicipitaceae</taxon>
        <taxon>Ustilaginoidea</taxon>
    </lineage>
</organism>
<evidence type="ECO:0000313" key="5">
    <source>
        <dbReference type="Proteomes" id="UP000054053"/>
    </source>
</evidence>
<reference evidence="5" key="1">
    <citation type="journal article" date="2016" name="Genome Announc.">
        <title>Genome sequence of Ustilaginoidea virens IPU010, a rice pathogenic fungus causing false smut.</title>
        <authorList>
            <person name="Kumagai T."/>
            <person name="Ishii T."/>
            <person name="Terai G."/>
            <person name="Umemura M."/>
            <person name="Machida M."/>
            <person name="Asai K."/>
        </authorList>
    </citation>
    <scope>NUCLEOTIDE SEQUENCE [LARGE SCALE GENOMIC DNA]</scope>
    <source>
        <strain evidence="5">IPU010</strain>
    </source>
</reference>
<accession>A0A1B5L3G9</accession>
<evidence type="ECO:0008006" key="6">
    <source>
        <dbReference type="Google" id="ProtNLM"/>
    </source>
</evidence>
<dbReference type="Gene3D" id="1.25.40.20">
    <property type="entry name" value="Ankyrin repeat-containing domain"/>
    <property type="match status" value="3"/>
</dbReference>
<evidence type="ECO:0000313" key="4">
    <source>
        <dbReference type="EMBL" id="GAO17964.1"/>
    </source>
</evidence>
<dbReference type="InterPro" id="IPR002110">
    <property type="entry name" value="Ankyrin_rpt"/>
</dbReference>
<dbReference type="PROSITE" id="PS50088">
    <property type="entry name" value="ANK_REPEAT"/>
    <property type="match status" value="1"/>
</dbReference>
<feature type="repeat" description="ANK" evidence="3">
    <location>
        <begin position="822"/>
        <end position="854"/>
    </location>
</feature>
<dbReference type="AlphaFoldDB" id="A0A1B5L3G9"/>
<dbReference type="Proteomes" id="UP000054053">
    <property type="component" value="Unassembled WGS sequence"/>
</dbReference>
<evidence type="ECO:0000256" key="1">
    <source>
        <dbReference type="ARBA" id="ARBA00022737"/>
    </source>
</evidence>
<dbReference type="PROSITE" id="PS50297">
    <property type="entry name" value="ANK_REP_REGION"/>
    <property type="match status" value="1"/>
</dbReference>
<proteinExistence type="predicted"/>
<evidence type="ECO:0000256" key="3">
    <source>
        <dbReference type="PROSITE-ProRule" id="PRU00023"/>
    </source>
</evidence>
<comment type="caution">
    <text evidence="4">The sequence shown here is derived from an EMBL/GenBank/DDBJ whole genome shotgun (WGS) entry which is preliminary data.</text>
</comment>
<dbReference type="SUPFAM" id="SSF48403">
    <property type="entry name" value="Ankyrin repeat"/>
    <property type="match status" value="2"/>
</dbReference>
<protein>
    <recommendedName>
        <fullName evidence="6">Ankyrin repeat protein</fullName>
    </recommendedName>
</protein>
<dbReference type="SMART" id="SM00248">
    <property type="entry name" value="ANK"/>
    <property type="match status" value="7"/>
</dbReference>
<sequence>MLGLSDLCKAVANPLNIGAVGIYGSALYCAFVGPPVLLLRSQPPSWDVLIQNMEPTNQATIRTLVALGADCDFRLRLADAPCTRAQLANVAFIASVMMKDPTVFRLVMDTASCQLTNEFTGLLGCQFFRKVAPESRGVLSELTCAALDYTLANDSECWPWDEDDEMGEAIAGVMKRNNLSYDTRTRVTLGFIPDDLFESAVRQCILHGSAPYFQRLSMDYRFHPDLCAVQDEGEEGTILHLAVSGQQHEVVSILGAAHANVEALDGQGRTPLLVVEDLDTLNVLVKQLKASTKATDKDGRNIWHCAAATNDVTILDWLCHNDPCIDENINALNKLGRCPLAEALMYGESLSREIKKSIPPRPLAAYRLVEEPLTNCRAVLDDAHRPISHLAVEWGELRLVELLAARGMDFRATCDKGRTALHCLSSAAEPGLVTRLLHLCDGLPMVSGDGFTPLETIFDNSFPSTCIGLCPSNHPSCHKVMDKAVLESLVSHETLHHHNAAGDGCWALFCAAVTRLLRRCMLHKEGITKEVEYSFLNGVMCLSNQGALEAHGRETGKAGVLCFASDGADSDHVWGLQVSRFVGYVLGPCAKHDAEHMAAFYQSQEAMWLLLEAFFSEHVKIVGFLAGKVPLHHPVERLGGRSILHLVMGSDKSRPDCFKALARNSHFGKVGSFDRRLCDVILAGGTTCAVAKIGLLIDRGLKPDIPVISEIPEESTTLLAEAVSMNYTDLVKMLLERGAHPGFGRSVNAITAAVERDDTDMLSLLASKLDESFSWDFSVCHAHVEGYNTIDVAIARKSHRALEMLLAQTEMRMIVNSPSAVNRGTPAHFAARRDDVGSLQLLHKYGADFSMLDDEGRSVLEAAKSKATQRVVSELMGAAAAAAAAADVCGV</sequence>